<gene>
    <name evidence="1" type="ORF">J0M35_08140</name>
</gene>
<accession>A0A8J7P7A0</accession>
<protein>
    <submittedName>
        <fullName evidence="1">Sel1 repeat family protein</fullName>
    </submittedName>
</protein>
<proteinExistence type="predicted"/>
<comment type="caution">
    <text evidence="1">The sequence shown here is derived from an EMBL/GenBank/DDBJ whole genome shotgun (WGS) entry which is preliminary data.</text>
</comment>
<dbReference type="InterPro" id="IPR011990">
    <property type="entry name" value="TPR-like_helical_dom_sf"/>
</dbReference>
<evidence type="ECO:0000313" key="2">
    <source>
        <dbReference type="Proteomes" id="UP000664277"/>
    </source>
</evidence>
<dbReference type="Gene3D" id="1.25.40.10">
    <property type="entry name" value="Tetratricopeptide repeat domain"/>
    <property type="match status" value="1"/>
</dbReference>
<dbReference type="AlphaFoldDB" id="A0A8J7P7A0"/>
<dbReference type="PANTHER" id="PTHR43628:SF1">
    <property type="entry name" value="CHITIN SYNTHASE REGULATORY FACTOR 2-RELATED"/>
    <property type="match status" value="1"/>
</dbReference>
<dbReference type="Proteomes" id="UP000664277">
    <property type="component" value="Unassembled WGS sequence"/>
</dbReference>
<dbReference type="PANTHER" id="PTHR43628">
    <property type="entry name" value="ACTIVATOR OF C KINASE PROTEIN 1-RELATED"/>
    <property type="match status" value="1"/>
</dbReference>
<organism evidence="1 2">
    <name type="scientific">Candidatus Obscuribacter phosphatis</name>
    <dbReference type="NCBI Taxonomy" id="1906157"/>
    <lineage>
        <taxon>Bacteria</taxon>
        <taxon>Bacillati</taxon>
        <taxon>Candidatus Melainabacteria</taxon>
        <taxon>Candidatus Obscuribacterales</taxon>
        <taxon>Candidatus Obscuribacteraceae</taxon>
        <taxon>Candidatus Obscuribacter</taxon>
    </lineage>
</organism>
<dbReference type="InterPro" id="IPR052945">
    <property type="entry name" value="Mitotic_Regulator"/>
</dbReference>
<dbReference type="Pfam" id="PF08238">
    <property type="entry name" value="Sel1"/>
    <property type="match status" value="3"/>
</dbReference>
<dbReference type="InterPro" id="IPR006597">
    <property type="entry name" value="Sel1-like"/>
</dbReference>
<name>A0A8J7P7A0_9BACT</name>
<dbReference type="EMBL" id="JAFLCK010000009">
    <property type="protein sequence ID" value="MBN8660314.1"/>
    <property type="molecule type" value="Genomic_DNA"/>
</dbReference>
<sequence length="196" mass="21605">MPFLREIMPEPEDQNTLSQNGSCADAAEIAAMVDRAHQIFKERRQAQFAEAVQLYVVACKAGSNRAKYNLGSLYLSGLAVPKDYRKALVLFEEAAAAGDFDAMFNIAYIYDRGFLGEQDIESARVWYERAAQAGSGRAQYDMGAIYEHGRGVPIDLTLARYWYEQAVHSGVARAHDNLRSIEAIIAIGSDKASGNS</sequence>
<dbReference type="SMART" id="SM00671">
    <property type="entry name" value="SEL1"/>
    <property type="match status" value="3"/>
</dbReference>
<reference evidence="1" key="1">
    <citation type="submission" date="2021-02" db="EMBL/GenBank/DDBJ databases">
        <title>Genome-Resolved Metagenomics of a Microbial Community Performing Photosynthetic Biological Nutrient Removal.</title>
        <authorList>
            <person name="Mcdaniel E.A."/>
        </authorList>
    </citation>
    <scope>NUCLEOTIDE SEQUENCE</scope>
    <source>
        <strain evidence="1">UWPOB_OBS1</strain>
    </source>
</reference>
<dbReference type="SUPFAM" id="SSF81901">
    <property type="entry name" value="HCP-like"/>
    <property type="match status" value="1"/>
</dbReference>
<evidence type="ECO:0000313" key="1">
    <source>
        <dbReference type="EMBL" id="MBN8660314.1"/>
    </source>
</evidence>